<dbReference type="GO" id="GO:0003677">
    <property type="term" value="F:DNA binding"/>
    <property type="evidence" value="ECO:0007669"/>
    <property type="project" value="InterPro"/>
</dbReference>
<evidence type="ECO:0000259" key="1">
    <source>
        <dbReference type="PROSITE" id="PS50943"/>
    </source>
</evidence>
<dbReference type="Pfam" id="PF01381">
    <property type="entry name" value="HTH_3"/>
    <property type="match status" value="1"/>
</dbReference>
<feature type="domain" description="HTH cro/C1-type" evidence="1">
    <location>
        <begin position="10"/>
        <end position="63"/>
    </location>
</feature>
<dbReference type="Gene3D" id="1.10.260.40">
    <property type="entry name" value="lambda repressor-like DNA-binding domains"/>
    <property type="match status" value="1"/>
</dbReference>
<proteinExistence type="predicted"/>
<dbReference type="SUPFAM" id="SSF48452">
    <property type="entry name" value="TPR-like"/>
    <property type="match status" value="2"/>
</dbReference>
<dbReference type="Proteomes" id="UP000315215">
    <property type="component" value="Chromosome"/>
</dbReference>
<dbReference type="OrthoDB" id="252257at2"/>
<dbReference type="KEGG" id="aqt:FN924_04430"/>
<protein>
    <submittedName>
        <fullName evidence="2">Helix-turn-helix domain-containing protein</fullName>
    </submittedName>
</protein>
<evidence type="ECO:0000313" key="3">
    <source>
        <dbReference type="Proteomes" id="UP000315215"/>
    </source>
</evidence>
<dbReference type="InterPro" id="IPR011990">
    <property type="entry name" value="TPR-like_helical_dom_sf"/>
</dbReference>
<dbReference type="Gene3D" id="1.25.40.10">
    <property type="entry name" value="Tetratricopeptide repeat domain"/>
    <property type="match status" value="1"/>
</dbReference>
<accession>A0A516KDK3</accession>
<sequence>MNKNQLGYKLKYKRKQLSYTQEQVCLGICSKSYLSKIENNKILGKPDIMELLCERLELDIEDIYINQERGRNELSELEDIYKAINNKNFNNFKKQYKIINSHLDKGDPIISLACEIILLEYHTAQKEKELSSSYAEKVKNKYEYLPDEFIENYYKSLGYYEYTYGDLERSLDYLYEAEKVIKKKRKEDSNLHYLLAIVNTKFMLTSLSIIHTEKALNLYDKELNIKQIINCKLLLGINYIRIEKYDLAENIFMSIIDSLKGYSDKRILSKTYHNLGYVYLLTKRHHISIEFLNMSLILKTSREDKLSTIYLLAYEYKLIGNKKKALELCKEGLKYNRNNSFSYKLLILRESISPKMHLNEFQKKLENEILPYFLKKDPFVAAECYSLLASLYIKENKYKSATIHLQNSIDISYKFKNKQLLM</sequence>
<dbReference type="InterPro" id="IPR010982">
    <property type="entry name" value="Lambda_DNA-bd_dom_sf"/>
</dbReference>
<dbReference type="PROSITE" id="PS50943">
    <property type="entry name" value="HTH_CROC1"/>
    <property type="match status" value="1"/>
</dbReference>
<dbReference type="InterPro" id="IPR001387">
    <property type="entry name" value="Cro/C1-type_HTH"/>
</dbReference>
<dbReference type="InterPro" id="IPR053163">
    <property type="entry name" value="HTH-type_regulator_Rgg"/>
</dbReference>
<dbReference type="EMBL" id="CP041666">
    <property type="protein sequence ID" value="QDP39485.1"/>
    <property type="molecule type" value="Genomic_DNA"/>
</dbReference>
<dbReference type="SMART" id="SM00530">
    <property type="entry name" value="HTH_XRE"/>
    <property type="match status" value="1"/>
</dbReference>
<dbReference type="PANTHER" id="PTHR37038">
    <property type="entry name" value="TRANSCRIPTIONAL REGULATOR-RELATED"/>
    <property type="match status" value="1"/>
</dbReference>
<keyword evidence="3" id="KW-1185">Reference proteome</keyword>
<dbReference type="SUPFAM" id="SSF47413">
    <property type="entry name" value="lambda repressor-like DNA-binding domains"/>
    <property type="match status" value="1"/>
</dbReference>
<dbReference type="AlphaFoldDB" id="A0A516KDK3"/>
<dbReference type="RefSeq" id="WP_143892235.1">
    <property type="nucleotide sequence ID" value="NZ_CP041666.1"/>
</dbReference>
<evidence type="ECO:0000313" key="2">
    <source>
        <dbReference type="EMBL" id="QDP39485.1"/>
    </source>
</evidence>
<reference evidence="2 3" key="1">
    <citation type="submission" date="2019-07" db="EMBL/GenBank/DDBJ databases">
        <authorList>
            <person name="Li J."/>
        </authorList>
    </citation>
    <scope>NUCLEOTIDE SEQUENCE [LARGE SCALE GENOMIC DNA]</scope>
    <source>
        <strain evidence="2 3">TKL69</strain>
    </source>
</reference>
<organism evidence="2 3">
    <name type="scientific">Radiobacillus deserti</name>
    <dbReference type="NCBI Taxonomy" id="2594883"/>
    <lineage>
        <taxon>Bacteria</taxon>
        <taxon>Bacillati</taxon>
        <taxon>Bacillota</taxon>
        <taxon>Bacilli</taxon>
        <taxon>Bacillales</taxon>
        <taxon>Bacillaceae</taxon>
        <taxon>Radiobacillus</taxon>
    </lineage>
</organism>
<dbReference type="SMART" id="SM00028">
    <property type="entry name" value="TPR"/>
    <property type="match status" value="4"/>
</dbReference>
<name>A0A516KDK3_9BACI</name>
<dbReference type="InterPro" id="IPR019734">
    <property type="entry name" value="TPR_rpt"/>
</dbReference>
<dbReference type="CDD" id="cd00093">
    <property type="entry name" value="HTH_XRE"/>
    <property type="match status" value="1"/>
</dbReference>
<gene>
    <name evidence="2" type="ORF">FN924_04430</name>
</gene>